<dbReference type="Proteomes" id="UP001595803">
    <property type="component" value="Unassembled WGS sequence"/>
</dbReference>
<accession>A0ABV7Z5G2</accession>
<keyword evidence="1" id="KW-1133">Transmembrane helix</keyword>
<evidence type="ECO:0000256" key="1">
    <source>
        <dbReference type="SAM" id="Phobius"/>
    </source>
</evidence>
<gene>
    <name evidence="2" type="ORF">ACFOSB_06440</name>
</gene>
<sequence length="268" mass="27648">MITPPVGRLGLLALAHAALWLGLNRSLPWPERLAAYGAALWAAATPDTWATVAPEVVLTGTYLLLGTLLAWGLVGVLRRVRPGALWVLETVPPFLLLVAALALGLAVTVPRGWTFPLTPWAPLMLLLFACALAVPVAARATVQGLGAFRDAWGAPFTRVGRAMGLPEARLSARAWAVGRPVAARTLAGEALNVVVSLAVLEGLLQFPGVGNAVYQAVQATLGGTAAGPTDEGALALALAALIALGGVAGTVLRHAGHRLDPRPPPEDV</sequence>
<evidence type="ECO:0000313" key="2">
    <source>
        <dbReference type="EMBL" id="MFC3832493.1"/>
    </source>
</evidence>
<organism evidence="2 3">
    <name type="scientific">Deinococcus rufus</name>
    <dbReference type="NCBI Taxonomy" id="2136097"/>
    <lineage>
        <taxon>Bacteria</taxon>
        <taxon>Thermotogati</taxon>
        <taxon>Deinococcota</taxon>
        <taxon>Deinococci</taxon>
        <taxon>Deinococcales</taxon>
        <taxon>Deinococcaceae</taxon>
        <taxon>Deinococcus</taxon>
    </lineage>
</organism>
<dbReference type="RefSeq" id="WP_322474126.1">
    <property type="nucleotide sequence ID" value="NZ_JBHRZG010000006.1"/>
</dbReference>
<name>A0ABV7Z5G2_9DEIO</name>
<protein>
    <recommendedName>
        <fullName evidence="4">ABC transporter permease subunit</fullName>
    </recommendedName>
</protein>
<proteinExistence type="predicted"/>
<evidence type="ECO:0008006" key="4">
    <source>
        <dbReference type="Google" id="ProtNLM"/>
    </source>
</evidence>
<keyword evidence="1" id="KW-0472">Membrane</keyword>
<reference evidence="3" key="1">
    <citation type="journal article" date="2019" name="Int. J. Syst. Evol. Microbiol.">
        <title>The Global Catalogue of Microorganisms (GCM) 10K type strain sequencing project: providing services to taxonomists for standard genome sequencing and annotation.</title>
        <authorList>
            <consortium name="The Broad Institute Genomics Platform"/>
            <consortium name="The Broad Institute Genome Sequencing Center for Infectious Disease"/>
            <person name="Wu L."/>
            <person name="Ma J."/>
        </authorList>
    </citation>
    <scope>NUCLEOTIDE SEQUENCE [LARGE SCALE GENOMIC DNA]</scope>
    <source>
        <strain evidence="3">CCTCC AB 2017081</strain>
    </source>
</reference>
<keyword evidence="1" id="KW-0812">Transmembrane</keyword>
<keyword evidence="3" id="KW-1185">Reference proteome</keyword>
<feature type="transmembrane region" description="Helical" evidence="1">
    <location>
        <begin position="233"/>
        <end position="252"/>
    </location>
</feature>
<feature type="transmembrane region" description="Helical" evidence="1">
    <location>
        <begin position="56"/>
        <end position="77"/>
    </location>
</feature>
<feature type="transmembrane region" description="Helical" evidence="1">
    <location>
        <begin position="119"/>
        <end position="138"/>
    </location>
</feature>
<dbReference type="EMBL" id="JBHRZG010000006">
    <property type="protein sequence ID" value="MFC3832493.1"/>
    <property type="molecule type" value="Genomic_DNA"/>
</dbReference>
<comment type="caution">
    <text evidence="2">The sequence shown here is derived from an EMBL/GenBank/DDBJ whole genome shotgun (WGS) entry which is preliminary data.</text>
</comment>
<feature type="transmembrane region" description="Helical" evidence="1">
    <location>
        <begin position="84"/>
        <end position="107"/>
    </location>
</feature>
<evidence type="ECO:0000313" key="3">
    <source>
        <dbReference type="Proteomes" id="UP001595803"/>
    </source>
</evidence>